<evidence type="ECO:0000256" key="3">
    <source>
        <dbReference type="ARBA" id="ARBA00022692"/>
    </source>
</evidence>
<dbReference type="EMBL" id="JAPDFL010000001">
    <property type="protein sequence ID" value="MCW1934651.1"/>
    <property type="molecule type" value="Genomic_DNA"/>
</dbReference>
<evidence type="ECO:0000256" key="2">
    <source>
        <dbReference type="ARBA" id="ARBA00022475"/>
    </source>
</evidence>
<keyword evidence="3 6" id="KW-0812">Transmembrane</keyword>
<reference evidence="9 10" key="1">
    <citation type="submission" date="2022-10" db="EMBL/GenBank/DDBJ databases">
        <title>Pararhodobacter sp. nov., isolated from marine algae.</title>
        <authorList>
            <person name="Choi B.J."/>
            <person name="Kim J.M."/>
            <person name="Lee J.K."/>
            <person name="Choi D.G."/>
            <person name="Jeon C.O."/>
        </authorList>
    </citation>
    <scope>NUCLEOTIDE SEQUENCE [LARGE SCALE GENOMIC DNA]</scope>
    <source>
        <strain evidence="9 10">ZQ420</strain>
    </source>
</reference>
<feature type="domain" description="Type II secretion system protein GspF" evidence="7">
    <location>
        <begin position="155"/>
        <end position="279"/>
    </location>
</feature>
<evidence type="ECO:0000256" key="6">
    <source>
        <dbReference type="SAM" id="Phobius"/>
    </source>
</evidence>
<feature type="transmembrane region" description="Helical" evidence="6">
    <location>
        <begin position="117"/>
        <end position="136"/>
    </location>
</feature>
<evidence type="ECO:0000313" key="9">
    <source>
        <dbReference type="EMBL" id="MCW1934651.1"/>
    </source>
</evidence>
<dbReference type="InterPro" id="IPR042094">
    <property type="entry name" value="T2SS_GspF_sf"/>
</dbReference>
<organism evidence="9 10">
    <name type="scientific">Pararhodobacter zhoushanensis</name>
    <dbReference type="NCBI Taxonomy" id="2479545"/>
    <lineage>
        <taxon>Bacteria</taxon>
        <taxon>Pseudomonadati</taxon>
        <taxon>Pseudomonadota</taxon>
        <taxon>Alphaproteobacteria</taxon>
        <taxon>Rhodobacterales</taxon>
        <taxon>Paracoccaceae</taxon>
        <taxon>Pararhodobacter</taxon>
    </lineage>
</organism>
<dbReference type="PANTHER" id="PTHR35007">
    <property type="entry name" value="INTEGRAL MEMBRANE PROTEIN-RELATED"/>
    <property type="match status" value="1"/>
</dbReference>
<sequence>MTISPILIIYIAIFAGILMLVEAIYLMVFGRSIRLGSRMNRRLEMLDANTNRAEVIDRLRKEANQHSKSTAIPFYSLLAEKAEKGKIAFSPLMLILIMILVSTVAFLALSLFTGAPVAVRAGVGAAMGIGGVWFWVSGKAKKRFGLIEEQLPDAIDLIVRGLRVGHPFVHALAAAAKEIPDPLGTELGLIADEAAYGRDMGEALLAFAERMDMQDLRFLAVSVTIQAQSGGNLAEILDGLSKVVRARFKLFRRVRAITAEAKWSGMFLSAFPIGAMIMISVIKPDYYDEVKETALFIPTALVVLAFLVINVLYMRKMVNIQV</sequence>
<keyword evidence="10" id="KW-1185">Reference proteome</keyword>
<dbReference type="InterPro" id="IPR018076">
    <property type="entry name" value="T2SS_GspF_dom"/>
</dbReference>
<feature type="transmembrane region" description="Helical" evidence="6">
    <location>
        <begin position="263"/>
        <end position="282"/>
    </location>
</feature>
<dbReference type="InterPro" id="IPR045824">
    <property type="entry name" value="T2SS_TadB-like_N"/>
</dbReference>
<comment type="caution">
    <text evidence="9">The sequence shown here is derived from an EMBL/GenBank/DDBJ whole genome shotgun (WGS) entry which is preliminary data.</text>
</comment>
<dbReference type="Proteomes" id="UP001208938">
    <property type="component" value="Unassembled WGS sequence"/>
</dbReference>
<keyword evidence="4 6" id="KW-1133">Transmembrane helix</keyword>
<comment type="subcellular location">
    <subcellularLocation>
        <location evidence="1">Cell membrane</location>
        <topology evidence="1">Multi-pass membrane protein</topology>
    </subcellularLocation>
</comment>
<feature type="transmembrane region" description="Helical" evidence="6">
    <location>
        <begin position="6"/>
        <end position="29"/>
    </location>
</feature>
<dbReference type="PANTHER" id="PTHR35007:SF1">
    <property type="entry name" value="PILUS ASSEMBLY PROTEIN"/>
    <property type="match status" value="1"/>
</dbReference>
<feature type="transmembrane region" description="Helical" evidence="6">
    <location>
        <begin position="294"/>
        <end position="313"/>
    </location>
</feature>
<evidence type="ECO:0000256" key="1">
    <source>
        <dbReference type="ARBA" id="ARBA00004651"/>
    </source>
</evidence>
<dbReference type="Gene3D" id="1.20.81.30">
    <property type="entry name" value="Type II secretion system (T2SS), domain F"/>
    <property type="match status" value="1"/>
</dbReference>
<evidence type="ECO:0000259" key="7">
    <source>
        <dbReference type="Pfam" id="PF00482"/>
    </source>
</evidence>
<feature type="domain" description="Type II secretion system protein TadB-like N-terminal" evidence="8">
    <location>
        <begin position="1"/>
        <end position="143"/>
    </location>
</feature>
<evidence type="ECO:0000256" key="4">
    <source>
        <dbReference type="ARBA" id="ARBA00022989"/>
    </source>
</evidence>
<name>A0ABT3H4E2_9RHOB</name>
<evidence type="ECO:0000313" key="10">
    <source>
        <dbReference type="Proteomes" id="UP001208938"/>
    </source>
</evidence>
<dbReference type="RefSeq" id="WP_264507428.1">
    <property type="nucleotide sequence ID" value="NZ_JAPDFL010000001.1"/>
</dbReference>
<keyword evidence="5 6" id="KW-0472">Membrane</keyword>
<gene>
    <name evidence="9" type="ORF">OKW52_20945</name>
</gene>
<accession>A0ABT3H4E2</accession>
<feature type="transmembrane region" description="Helical" evidence="6">
    <location>
        <begin position="87"/>
        <end position="111"/>
    </location>
</feature>
<dbReference type="Pfam" id="PF19360">
    <property type="entry name" value="TadB_TadC_N"/>
    <property type="match status" value="1"/>
</dbReference>
<evidence type="ECO:0000259" key="8">
    <source>
        <dbReference type="Pfam" id="PF19360"/>
    </source>
</evidence>
<protein>
    <submittedName>
        <fullName evidence="9">Type II secretion system F family protein</fullName>
    </submittedName>
</protein>
<dbReference type="Pfam" id="PF00482">
    <property type="entry name" value="T2SSF"/>
    <property type="match status" value="1"/>
</dbReference>
<proteinExistence type="predicted"/>
<keyword evidence="2" id="KW-1003">Cell membrane</keyword>
<evidence type="ECO:0000256" key="5">
    <source>
        <dbReference type="ARBA" id="ARBA00023136"/>
    </source>
</evidence>